<dbReference type="EMBL" id="MAVT02001573">
    <property type="protein sequence ID" value="POS70591.1"/>
    <property type="molecule type" value="Genomic_DNA"/>
</dbReference>
<dbReference type="AlphaFoldDB" id="A0A2P5HK44"/>
<comment type="caution">
    <text evidence="8">The sequence shown here is derived from an EMBL/GenBank/DDBJ whole genome shotgun (WGS) entry which is preliminary data.</text>
</comment>
<keyword evidence="5 6" id="KW-0408">Iron</keyword>
<dbReference type="PANTHER" id="PTHR24305:SF210">
    <property type="entry name" value="CYTOCHROME P450 MONOOXYGENASE ASQL-RELATED"/>
    <property type="match status" value="1"/>
</dbReference>
<evidence type="ECO:0000256" key="1">
    <source>
        <dbReference type="ARBA" id="ARBA00001971"/>
    </source>
</evidence>
<dbReference type="OrthoDB" id="1470350at2759"/>
<dbReference type="GO" id="GO:0004497">
    <property type="term" value="F:monooxygenase activity"/>
    <property type="evidence" value="ECO:0007669"/>
    <property type="project" value="UniProtKB-KW"/>
</dbReference>
<evidence type="ECO:0000256" key="2">
    <source>
        <dbReference type="ARBA" id="ARBA00010617"/>
    </source>
</evidence>
<evidence type="ECO:0000256" key="4">
    <source>
        <dbReference type="ARBA" id="ARBA00022723"/>
    </source>
</evidence>
<feature type="binding site" description="axial binding residue" evidence="6">
    <location>
        <position position="466"/>
    </location>
    <ligand>
        <name>heme</name>
        <dbReference type="ChEBI" id="CHEBI:30413"/>
    </ligand>
    <ligandPart>
        <name>Fe</name>
        <dbReference type="ChEBI" id="CHEBI:18248"/>
    </ligandPart>
</feature>
<dbReference type="InterPro" id="IPR036396">
    <property type="entry name" value="Cyt_P450_sf"/>
</dbReference>
<evidence type="ECO:0000313" key="8">
    <source>
        <dbReference type="EMBL" id="POS70591.1"/>
    </source>
</evidence>
<dbReference type="Pfam" id="PF00067">
    <property type="entry name" value="p450"/>
    <property type="match status" value="1"/>
</dbReference>
<accession>A0A2P5HK44</accession>
<sequence>MDVVSNATSPYRLEGISSPWVVSRLALQLCVLAIFSVCVKRLYFHPLSKYPGPWYHAVSDVPFVVSLLSGRQFAYNKKLHDKYGPVVRLAPNELSFITPQAMEDIFGYGTKKGMAPTEKDPRFSLATKMKPPHGLITAPKDDHARLRRGLAAVFTTSALIQQEVIVQSHVDELVAAFSGACVGAKDGTAVVDMQLWGNFLAFDVIGSLTFGKPFGCLKSGGGEHLEFARSLRHIITMGPYEQAASRLVGLNSPLQPLVCKLLADKTVYENRLKSYGRTFHAIQQRVAAGVKEDHKDFMYHILKNNENRHLLSEGEIHTNLAGFIIAGGETVGLTLTLWAYCMGTNRDAYHKLRDLIRGTFASAEDIRWTALKDMDYLNAVIRETFRLPLFGTVQRLRVVPPGGMPVDGHVLPGGTSVAIAEYAATHHPDNFKDPHEFRPERWLNADPATMDALTLSRPFSYGPRDCIGKNLAGIEVRLAIAHIIWNFDLDIEPIENGGPNWAWDKEGDWRHVRAVAGPIFSPLYMKLTKVVR</sequence>
<dbReference type="InterPro" id="IPR050121">
    <property type="entry name" value="Cytochrome_P450_monoxygenase"/>
</dbReference>
<dbReference type="PANTHER" id="PTHR24305">
    <property type="entry name" value="CYTOCHROME P450"/>
    <property type="match status" value="1"/>
</dbReference>
<evidence type="ECO:0000256" key="6">
    <source>
        <dbReference type="PIRSR" id="PIRSR602401-1"/>
    </source>
</evidence>
<comment type="cofactor">
    <cofactor evidence="1 6">
        <name>heme</name>
        <dbReference type="ChEBI" id="CHEBI:30413"/>
    </cofactor>
</comment>
<dbReference type="CDD" id="cd11058">
    <property type="entry name" value="CYP60B-like"/>
    <property type="match status" value="1"/>
</dbReference>
<dbReference type="InParanoid" id="A0A2P5HK44"/>
<dbReference type="STRING" id="158607.A0A2P5HK44"/>
<dbReference type="InterPro" id="IPR001128">
    <property type="entry name" value="Cyt_P450"/>
</dbReference>
<gene>
    <name evidence="8" type="ORF">DHEL01_v211014</name>
</gene>
<dbReference type="GO" id="GO:0005506">
    <property type="term" value="F:iron ion binding"/>
    <property type="evidence" value="ECO:0007669"/>
    <property type="project" value="InterPro"/>
</dbReference>
<evidence type="ECO:0000256" key="5">
    <source>
        <dbReference type="ARBA" id="ARBA00023004"/>
    </source>
</evidence>
<name>A0A2P5HK44_DIAHE</name>
<dbReference type="InterPro" id="IPR017972">
    <property type="entry name" value="Cyt_P450_CS"/>
</dbReference>
<dbReference type="Gene3D" id="1.10.630.10">
    <property type="entry name" value="Cytochrome P450"/>
    <property type="match status" value="1"/>
</dbReference>
<keyword evidence="9" id="KW-1185">Reference proteome</keyword>
<dbReference type="PRINTS" id="PR00385">
    <property type="entry name" value="P450"/>
</dbReference>
<comment type="similarity">
    <text evidence="2 7">Belongs to the cytochrome P450 family.</text>
</comment>
<dbReference type="PROSITE" id="PS00086">
    <property type="entry name" value="CYTOCHROME_P450"/>
    <property type="match status" value="1"/>
</dbReference>
<keyword evidence="3 6" id="KW-0349">Heme</keyword>
<dbReference type="Proteomes" id="UP000094444">
    <property type="component" value="Unassembled WGS sequence"/>
</dbReference>
<reference evidence="8" key="1">
    <citation type="submission" date="2017-09" db="EMBL/GenBank/DDBJ databases">
        <title>Polyketide synthases of a Diaporthe helianthi virulent isolate.</title>
        <authorList>
            <person name="Baroncelli R."/>
        </authorList>
    </citation>
    <scope>NUCLEOTIDE SEQUENCE [LARGE SCALE GENOMIC DNA]</scope>
    <source>
        <strain evidence="8">7/96</strain>
    </source>
</reference>
<dbReference type="GO" id="GO:0016705">
    <property type="term" value="F:oxidoreductase activity, acting on paired donors, with incorporation or reduction of molecular oxygen"/>
    <property type="evidence" value="ECO:0007669"/>
    <property type="project" value="InterPro"/>
</dbReference>
<organism evidence="8 9">
    <name type="scientific">Diaporthe helianthi</name>
    <dbReference type="NCBI Taxonomy" id="158607"/>
    <lineage>
        <taxon>Eukaryota</taxon>
        <taxon>Fungi</taxon>
        <taxon>Dikarya</taxon>
        <taxon>Ascomycota</taxon>
        <taxon>Pezizomycotina</taxon>
        <taxon>Sordariomycetes</taxon>
        <taxon>Sordariomycetidae</taxon>
        <taxon>Diaporthales</taxon>
        <taxon>Diaporthaceae</taxon>
        <taxon>Diaporthe</taxon>
    </lineage>
</organism>
<protein>
    <submittedName>
        <fullName evidence="8">Cytochrome P450 monooxygenase</fullName>
    </submittedName>
</protein>
<evidence type="ECO:0000256" key="7">
    <source>
        <dbReference type="RuleBase" id="RU000461"/>
    </source>
</evidence>
<keyword evidence="7 8" id="KW-0503">Monooxygenase</keyword>
<dbReference type="SUPFAM" id="SSF48264">
    <property type="entry name" value="Cytochrome P450"/>
    <property type="match status" value="1"/>
</dbReference>
<keyword evidence="4 6" id="KW-0479">Metal-binding</keyword>
<dbReference type="GO" id="GO:0020037">
    <property type="term" value="F:heme binding"/>
    <property type="evidence" value="ECO:0007669"/>
    <property type="project" value="InterPro"/>
</dbReference>
<evidence type="ECO:0000313" key="9">
    <source>
        <dbReference type="Proteomes" id="UP000094444"/>
    </source>
</evidence>
<dbReference type="PRINTS" id="PR00463">
    <property type="entry name" value="EP450I"/>
</dbReference>
<dbReference type="InterPro" id="IPR002401">
    <property type="entry name" value="Cyt_P450_E_grp-I"/>
</dbReference>
<evidence type="ECO:0000256" key="3">
    <source>
        <dbReference type="ARBA" id="ARBA00022617"/>
    </source>
</evidence>
<keyword evidence="7" id="KW-0560">Oxidoreductase</keyword>
<proteinExistence type="inferred from homology"/>